<evidence type="ECO:0000313" key="1">
    <source>
        <dbReference type="EMBL" id="KIJ30770.1"/>
    </source>
</evidence>
<dbReference type="HOGENOM" id="CLU_2910572_0_0_1"/>
<keyword evidence="2" id="KW-1185">Reference proteome</keyword>
<sequence>GAGHVSEAYILYSLSGLFQICIEGRREAPGVYLDLVCPSIEFFDIFWIYSPVFPQNFLIPPA</sequence>
<accession>A0A0C9V008</accession>
<dbReference type="EMBL" id="KN837254">
    <property type="protein sequence ID" value="KIJ30770.1"/>
    <property type="molecule type" value="Genomic_DNA"/>
</dbReference>
<dbReference type="Proteomes" id="UP000054279">
    <property type="component" value="Unassembled WGS sequence"/>
</dbReference>
<reference evidence="1 2" key="1">
    <citation type="submission" date="2014-06" db="EMBL/GenBank/DDBJ databases">
        <title>Evolutionary Origins and Diversification of the Mycorrhizal Mutualists.</title>
        <authorList>
            <consortium name="DOE Joint Genome Institute"/>
            <consortium name="Mycorrhizal Genomics Consortium"/>
            <person name="Kohler A."/>
            <person name="Kuo A."/>
            <person name="Nagy L.G."/>
            <person name="Floudas D."/>
            <person name="Copeland A."/>
            <person name="Barry K.W."/>
            <person name="Cichocki N."/>
            <person name="Veneault-Fourrey C."/>
            <person name="LaButti K."/>
            <person name="Lindquist E.A."/>
            <person name="Lipzen A."/>
            <person name="Lundell T."/>
            <person name="Morin E."/>
            <person name="Murat C."/>
            <person name="Riley R."/>
            <person name="Ohm R."/>
            <person name="Sun H."/>
            <person name="Tunlid A."/>
            <person name="Henrissat B."/>
            <person name="Grigoriev I.V."/>
            <person name="Hibbett D.S."/>
            <person name="Martin F."/>
        </authorList>
    </citation>
    <scope>NUCLEOTIDE SEQUENCE [LARGE SCALE GENOMIC DNA]</scope>
    <source>
        <strain evidence="1 2">SS14</strain>
    </source>
</reference>
<feature type="non-terminal residue" evidence="1">
    <location>
        <position position="62"/>
    </location>
</feature>
<gene>
    <name evidence="1" type="ORF">M422DRAFT_36418</name>
</gene>
<feature type="non-terminal residue" evidence="1">
    <location>
        <position position="1"/>
    </location>
</feature>
<protein>
    <submittedName>
        <fullName evidence="1">Uncharacterized protein</fullName>
    </submittedName>
</protein>
<name>A0A0C9V008_SPHS4</name>
<organism evidence="1 2">
    <name type="scientific">Sphaerobolus stellatus (strain SS14)</name>
    <dbReference type="NCBI Taxonomy" id="990650"/>
    <lineage>
        <taxon>Eukaryota</taxon>
        <taxon>Fungi</taxon>
        <taxon>Dikarya</taxon>
        <taxon>Basidiomycota</taxon>
        <taxon>Agaricomycotina</taxon>
        <taxon>Agaricomycetes</taxon>
        <taxon>Phallomycetidae</taxon>
        <taxon>Geastrales</taxon>
        <taxon>Sphaerobolaceae</taxon>
        <taxon>Sphaerobolus</taxon>
    </lineage>
</organism>
<dbReference type="AlphaFoldDB" id="A0A0C9V008"/>
<evidence type="ECO:0000313" key="2">
    <source>
        <dbReference type="Proteomes" id="UP000054279"/>
    </source>
</evidence>
<proteinExistence type="predicted"/>